<sequence>MDRASTLSLYERGQIKVLSTIGYTVKQIADVVKRSRKAIMNFLRHQEEYGTNKSSGRPSKLNDREKREILRNALNRTTNIVGIRRTCGIDASKTTVWRILDKRSNIVQSRMKKCPQLAQGHKDESLHLARYSMNCDWGEIPLILEKFSQGSLTLFDLKFCSRKCYGWGAFSATVLVDLAFISTKMNSTDYQNVIRQYVVSYLERFLGVSITFQQDNAAIHASRSTKTWLEDNYVATIDWPLRSPKLNSMGNLWAILVCWIHGDNRRFETSKDLKSVIIKAWSEVYKSVIKNLVNSIPERIFWVINRSGSSTDY</sequence>
<proteinExistence type="predicted"/>
<evidence type="ECO:0000259" key="4">
    <source>
        <dbReference type="Pfam" id="PF21517"/>
    </source>
</evidence>
<dbReference type="InterPro" id="IPR038717">
    <property type="entry name" value="Tc1-like_DDE_dom"/>
</dbReference>
<organism evidence="5 6">
    <name type="scientific">Heterorhabditis bacteriophora</name>
    <name type="common">Entomopathogenic nematode worm</name>
    <dbReference type="NCBI Taxonomy" id="37862"/>
    <lineage>
        <taxon>Eukaryota</taxon>
        <taxon>Metazoa</taxon>
        <taxon>Ecdysozoa</taxon>
        <taxon>Nematoda</taxon>
        <taxon>Chromadorea</taxon>
        <taxon>Rhabditida</taxon>
        <taxon>Rhabditina</taxon>
        <taxon>Rhabditomorpha</taxon>
        <taxon>Strongyloidea</taxon>
        <taxon>Heterorhabditidae</taxon>
        <taxon>Heterorhabditis</taxon>
    </lineage>
</organism>
<dbReference type="GO" id="GO:0005634">
    <property type="term" value="C:nucleus"/>
    <property type="evidence" value="ECO:0007669"/>
    <property type="project" value="UniProtKB-SubCell"/>
</dbReference>
<comment type="subcellular location">
    <subcellularLocation>
        <location evidence="1">Nucleus</location>
    </subcellularLocation>
</comment>
<dbReference type="InterPro" id="IPR036388">
    <property type="entry name" value="WH-like_DNA-bd_sf"/>
</dbReference>
<dbReference type="Gene3D" id="1.10.10.60">
    <property type="entry name" value="Homeodomain-like"/>
    <property type="match status" value="1"/>
</dbReference>
<dbReference type="Gene3D" id="3.30.420.10">
    <property type="entry name" value="Ribonuclease H-like superfamily/Ribonuclease H"/>
    <property type="match status" value="1"/>
</dbReference>
<reference evidence="6" key="1">
    <citation type="submission" date="2016-11" db="UniProtKB">
        <authorList>
            <consortium name="WormBaseParasite"/>
        </authorList>
    </citation>
    <scope>IDENTIFICATION</scope>
</reference>
<dbReference type="Proteomes" id="UP000095283">
    <property type="component" value="Unplaced"/>
</dbReference>
<dbReference type="SUPFAM" id="SSF46689">
    <property type="entry name" value="Homeodomain-like"/>
    <property type="match status" value="1"/>
</dbReference>
<dbReference type="Pfam" id="PF21517">
    <property type="entry name" value="HTH_Tnp_Tc3_2_like"/>
    <property type="match status" value="1"/>
</dbReference>
<dbReference type="InterPro" id="IPR025898">
    <property type="entry name" value="Tc3_transposase_DNA-bd_dom"/>
</dbReference>
<accession>A0A1I7XGP6</accession>
<dbReference type="GO" id="GO:0003677">
    <property type="term" value="F:DNA binding"/>
    <property type="evidence" value="ECO:0007669"/>
    <property type="project" value="InterPro"/>
</dbReference>
<evidence type="ECO:0000259" key="3">
    <source>
        <dbReference type="Pfam" id="PF13358"/>
    </source>
</evidence>
<feature type="domain" description="Tc3 transposase DNA binding" evidence="2">
    <location>
        <begin position="3"/>
        <end position="51"/>
    </location>
</feature>
<keyword evidence="5" id="KW-1185">Reference proteome</keyword>
<dbReference type="Gene3D" id="1.10.10.10">
    <property type="entry name" value="Winged helix-like DNA-binding domain superfamily/Winged helix DNA-binding domain"/>
    <property type="match status" value="1"/>
</dbReference>
<name>A0A1I7XGP6_HETBA</name>
<dbReference type="InterPro" id="IPR048703">
    <property type="entry name" value="Tnp_Tc3-like_HTH"/>
</dbReference>
<dbReference type="InterPro" id="IPR009057">
    <property type="entry name" value="Homeodomain-like_sf"/>
</dbReference>
<evidence type="ECO:0000313" key="6">
    <source>
        <dbReference type="WBParaSite" id="Hba_16855"/>
    </source>
</evidence>
<evidence type="ECO:0000313" key="5">
    <source>
        <dbReference type="Proteomes" id="UP000095283"/>
    </source>
</evidence>
<dbReference type="Pfam" id="PF11427">
    <property type="entry name" value="HTH_Tnp_Tc3_1"/>
    <property type="match status" value="1"/>
</dbReference>
<dbReference type="AlphaFoldDB" id="A0A1I7XGP6"/>
<feature type="domain" description="Tc1-like transposase DDE" evidence="3">
    <location>
        <begin position="179"/>
        <end position="274"/>
    </location>
</feature>
<dbReference type="InterPro" id="IPR036397">
    <property type="entry name" value="RNaseH_sf"/>
</dbReference>
<evidence type="ECO:0000256" key="1">
    <source>
        <dbReference type="ARBA" id="ARBA00004123"/>
    </source>
</evidence>
<dbReference type="Pfam" id="PF13358">
    <property type="entry name" value="DDE_3"/>
    <property type="match status" value="1"/>
</dbReference>
<dbReference type="WBParaSite" id="Hba_16855">
    <property type="protein sequence ID" value="Hba_16855"/>
    <property type="gene ID" value="Hba_16855"/>
</dbReference>
<evidence type="ECO:0000259" key="2">
    <source>
        <dbReference type="Pfam" id="PF11427"/>
    </source>
</evidence>
<protein>
    <submittedName>
        <fullName evidence="6">Transposase</fullName>
    </submittedName>
</protein>
<feature type="domain" description="Transposable element Tc3 transposase-like DNA-binding HTH" evidence="4">
    <location>
        <begin position="64"/>
        <end position="102"/>
    </location>
</feature>